<dbReference type="InterPro" id="IPR013785">
    <property type="entry name" value="Aldolase_TIM"/>
</dbReference>
<evidence type="ECO:0000256" key="1">
    <source>
        <dbReference type="ARBA" id="ARBA00023239"/>
    </source>
</evidence>
<dbReference type="Gene3D" id="3.20.20.70">
    <property type="entry name" value="Aldolase class I"/>
    <property type="match status" value="1"/>
</dbReference>
<comment type="caution">
    <text evidence="3">The sequence shown here is derived from an EMBL/GenBank/DDBJ whole genome shotgun (WGS) entry which is preliminary data.</text>
</comment>
<accession>A0A7V3YGN9</accession>
<name>A0A7V3YGN9_9BACT</name>
<sequence>MPLLQIALDLWEEHEALELARRLAPCADILEVGTTLLLACGLRIVQRLRDLLGDRVPLFVDAKIVDAGEEEAEAVFRCGADVVSVLGGASRPTLEGVRKAARRWGKRWMVDTIDLPSDVLEKATFLRELRPDFVGLHLPHDVIREEEYAWQNVESSSFPWQDFPLLVAGGITPRNLPRILAFFHPEVVVVGSAITRSSHPEEVARTMRRMLDEYSRESR</sequence>
<dbReference type="GO" id="GO:0004590">
    <property type="term" value="F:orotidine-5'-phosphate decarboxylase activity"/>
    <property type="evidence" value="ECO:0007669"/>
    <property type="project" value="InterPro"/>
</dbReference>
<dbReference type="GO" id="GO:0019854">
    <property type="term" value="P:L-ascorbic acid catabolic process"/>
    <property type="evidence" value="ECO:0007669"/>
    <property type="project" value="TreeGrafter"/>
</dbReference>
<evidence type="ECO:0000313" key="3">
    <source>
        <dbReference type="EMBL" id="HGI30774.1"/>
    </source>
</evidence>
<dbReference type="PANTHER" id="PTHR35039:SF3">
    <property type="entry name" value="3-KETO-L-GULONATE-6-PHOSPHATE DECARBOXYLASE SGBH-RELATED"/>
    <property type="match status" value="1"/>
</dbReference>
<dbReference type="AlphaFoldDB" id="A0A7V3YGN9"/>
<dbReference type="EMBL" id="DTFV01000079">
    <property type="protein sequence ID" value="HGI30774.1"/>
    <property type="molecule type" value="Genomic_DNA"/>
</dbReference>
<dbReference type="Pfam" id="PF00215">
    <property type="entry name" value="OMPdecase"/>
    <property type="match status" value="1"/>
</dbReference>
<dbReference type="GO" id="GO:0006207">
    <property type="term" value="P:'de novo' pyrimidine nucleobase biosynthetic process"/>
    <property type="evidence" value="ECO:0007669"/>
    <property type="project" value="InterPro"/>
</dbReference>
<dbReference type="SMART" id="SM00934">
    <property type="entry name" value="OMPdecase"/>
    <property type="match status" value="1"/>
</dbReference>
<gene>
    <name evidence="3" type="ORF">ENV30_05640</name>
</gene>
<protein>
    <recommendedName>
        <fullName evidence="2">Orotidine 5'-phosphate decarboxylase domain-containing protein</fullName>
    </recommendedName>
</protein>
<organism evidence="3">
    <name type="scientific">Candidatus Caldatribacterium californiense</name>
    <dbReference type="NCBI Taxonomy" id="1454726"/>
    <lineage>
        <taxon>Bacteria</taxon>
        <taxon>Pseudomonadati</taxon>
        <taxon>Atribacterota</taxon>
        <taxon>Atribacteria</taxon>
        <taxon>Atribacterales</taxon>
        <taxon>Candidatus Caldatribacteriaceae</taxon>
        <taxon>Candidatus Caldatribacterium</taxon>
    </lineage>
</organism>
<evidence type="ECO:0000259" key="2">
    <source>
        <dbReference type="SMART" id="SM00934"/>
    </source>
</evidence>
<dbReference type="SUPFAM" id="SSF51366">
    <property type="entry name" value="Ribulose-phoshate binding barrel"/>
    <property type="match status" value="1"/>
</dbReference>
<dbReference type="InterPro" id="IPR001754">
    <property type="entry name" value="OMPdeCOase_dom"/>
</dbReference>
<reference evidence="3" key="1">
    <citation type="journal article" date="2020" name="mSystems">
        <title>Genome- and Community-Level Interaction Insights into Carbon Utilization and Element Cycling Functions of Hydrothermarchaeota in Hydrothermal Sediment.</title>
        <authorList>
            <person name="Zhou Z."/>
            <person name="Liu Y."/>
            <person name="Xu W."/>
            <person name="Pan J."/>
            <person name="Luo Z.H."/>
            <person name="Li M."/>
        </authorList>
    </citation>
    <scope>NUCLEOTIDE SEQUENCE [LARGE SCALE GENOMIC DNA]</scope>
    <source>
        <strain evidence="3">SpSt-747</strain>
    </source>
</reference>
<dbReference type="InterPro" id="IPR011060">
    <property type="entry name" value="RibuloseP-bd_barrel"/>
</dbReference>
<proteinExistence type="predicted"/>
<keyword evidence="1" id="KW-0456">Lyase</keyword>
<dbReference type="GO" id="GO:0033982">
    <property type="term" value="F:3-dehydro-L-gulonate-6-phosphate decarboxylase activity"/>
    <property type="evidence" value="ECO:0007669"/>
    <property type="project" value="TreeGrafter"/>
</dbReference>
<feature type="domain" description="Orotidine 5'-phosphate decarboxylase" evidence="2">
    <location>
        <begin position="3"/>
        <end position="207"/>
    </location>
</feature>
<dbReference type="PANTHER" id="PTHR35039">
    <property type="entry name" value="3-KETO-L-GULONATE-6-PHOSPHATE DECARBOXYLASE SGBH-RELATED"/>
    <property type="match status" value="1"/>
</dbReference>